<sequence>MTDEEIRHRVSAVKSIQGMTVNERLYATDLMAVFDKSKTTDKELARRILLFLKVDTFSIDKILN</sequence>
<name>A0ABV5F131_9FLAO</name>
<evidence type="ECO:0000313" key="2">
    <source>
        <dbReference type="Proteomes" id="UP001589605"/>
    </source>
</evidence>
<dbReference type="RefSeq" id="WP_382382320.1">
    <property type="nucleotide sequence ID" value="NZ_JBHMEZ010000010.1"/>
</dbReference>
<reference evidence="1 2" key="1">
    <citation type="submission" date="2024-09" db="EMBL/GenBank/DDBJ databases">
        <authorList>
            <person name="Sun Q."/>
            <person name="Mori K."/>
        </authorList>
    </citation>
    <scope>NUCLEOTIDE SEQUENCE [LARGE SCALE GENOMIC DNA]</scope>
    <source>
        <strain evidence="1 2">CECT 8286</strain>
    </source>
</reference>
<accession>A0ABV5F131</accession>
<comment type="caution">
    <text evidence="1">The sequence shown here is derived from an EMBL/GenBank/DDBJ whole genome shotgun (WGS) entry which is preliminary data.</text>
</comment>
<dbReference type="Proteomes" id="UP001589605">
    <property type="component" value="Unassembled WGS sequence"/>
</dbReference>
<dbReference type="EMBL" id="JBHMEZ010000010">
    <property type="protein sequence ID" value="MFB9053140.1"/>
    <property type="molecule type" value="Genomic_DNA"/>
</dbReference>
<proteinExistence type="predicted"/>
<keyword evidence="2" id="KW-1185">Reference proteome</keyword>
<organism evidence="1 2">
    <name type="scientific">Formosa undariae</name>
    <dbReference type="NCBI Taxonomy" id="1325436"/>
    <lineage>
        <taxon>Bacteria</taxon>
        <taxon>Pseudomonadati</taxon>
        <taxon>Bacteroidota</taxon>
        <taxon>Flavobacteriia</taxon>
        <taxon>Flavobacteriales</taxon>
        <taxon>Flavobacteriaceae</taxon>
        <taxon>Formosa</taxon>
    </lineage>
</organism>
<evidence type="ECO:0000313" key="1">
    <source>
        <dbReference type="EMBL" id="MFB9053140.1"/>
    </source>
</evidence>
<gene>
    <name evidence="1" type="ORF">ACFFVB_08610</name>
</gene>
<protein>
    <submittedName>
        <fullName evidence="1">Uncharacterized protein</fullName>
    </submittedName>
</protein>